<evidence type="ECO:0000256" key="8">
    <source>
        <dbReference type="ARBA" id="ARBA00022989"/>
    </source>
</evidence>
<dbReference type="InterPro" id="IPR004387">
    <property type="entry name" value="Pept_M50_Zn"/>
</dbReference>
<evidence type="ECO:0000256" key="5">
    <source>
        <dbReference type="ARBA" id="ARBA00022692"/>
    </source>
</evidence>
<dbReference type="PANTHER" id="PTHR42837:SF2">
    <property type="entry name" value="MEMBRANE METALLOPROTEASE ARASP2, CHLOROPLASTIC-RELATED"/>
    <property type="match status" value="1"/>
</dbReference>
<evidence type="ECO:0000256" key="1">
    <source>
        <dbReference type="ARBA" id="ARBA00001947"/>
    </source>
</evidence>
<feature type="domain" description="Peptidase M50" evidence="12">
    <location>
        <begin position="7"/>
        <end position="53"/>
    </location>
</feature>
<evidence type="ECO:0000313" key="13">
    <source>
        <dbReference type="EMBL" id="PIY93262.1"/>
    </source>
</evidence>
<dbReference type="GO" id="GO:0006508">
    <property type="term" value="P:proteolysis"/>
    <property type="evidence" value="ECO:0007669"/>
    <property type="project" value="UniProtKB-KW"/>
</dbReference>
<feature type="transmembrane region" description="Helical" evidence="11">
    <location>
        <begin position="130"/>
        <end position="156"/>
    </location>
</feature>
<comment type="caution">
    <text evidence="13">The sequence shown here is derived from an EMBL/GenBank/DDBJ whole genome shotgun (WGS) entry which is preliminary data.</text>
</comment>
<dbReference type="GO" id="GO:0016020">
    <property type="term" value="C:membrane"/>
    <property type="evidence" value="ECO:0007669"/>
    <property type="project" value="UniProtKB-SubCell"/>
</dbReference>
<keyword evidence="10 11" id="KW-0472">Membrane</keyword>
<dbReference type="Pfam" id="PF02163">
    <property type="entry name" value="Peptidase_M50"/>
    <property type="match status" value="2"/>
</dbReference>
<dbReference type="InterPro" id="IPR008915">
    <property type="entry name" value="Peptidase_M50"/>
</dbReference>
<evidence type="ECO:0000259" key="12">
    <source>
        <dbReference type="Pfam" id="PF02163"/>
    </source>
</evidence>
<keyword evidence="9" id="KW-0482">Metalloprotease</keyword>
<feature type="domain" description="Peptidase M50" evidence="12">
    <location>
        <begin position="91"/>
        <end position="397"/>
    </location>
</feature>
<evidence type="ECO:0000256" key="7">
    <source>
        <dbReference type="ARBA" id="ARBA00022833"/>
    </source>
</evidence>
<keyword evidence="4" id="KW-0645">Protease</keyword>
<comment type="cofactor">
    <cofactor evidence="1">
        <name>Zn(2+)</name>
        <dbReference type="ChEBI" id="CHEBI:29105"/>
    </cofactor>
</comment>
<keyword evidence="8 11" id="KW-1133">Transmembrane helix</keyword>
<comment type="subcellular location">
    <subcellularLocation>
        <location evidence="2">Membrane</location>
        <topology evidence="2">Multi-pass membrane protein</topology>
    </subcellularLocation>
</comment>
<organism evidence="13 14">
    <name type="scientific">Candidatus Magasanikbacteria bacterium CG_4_10_14_0_8_um_filter_32_14</name>
    <dbReference type="NCBI Taxonomy" id="1974640"/>
    <lineage>
        <taxon>Bacteria</taxon>
        <taxon>Candidatus Magasanikiibacteriota</taxon>
    </lineage>
</organism>
<accession>A0A2M7R9T8</accession>
<keyword evidence="6" id="KW-0378">Hydrolase</keyword>
<protein>
    <recommendedName>
        <fullName evidence="12">Peptidase M50 domain-containing protein</fullName>
    </recommendedName>
</protein>
<keyword evidence="7" id="KW-0862">Zinc</keyword>
<dbReference type="InterPro" id="IPR036034">
    <property type="entry name" value="PDZ_sf"/>
</dbReference>
<gene>
    <name evidence="13" type="ORF">COY69_02605</name>
</gene>
<reference evidence="14" key="1">
    <citation type="submission" date="2017-09" db="EMBL/GenBank/DDBJ databases">
        <title>Depth-based differentiation of microbial function through sediment-hosted aquifers and enrichment of novel symbionts in the deep terrestrial subsurface.</title>
        <authorList>
            <person name="Probst A.J."/>
            <person name="Ladd B."/>
            <person name="Jarett J.K."/>
            <person name="Geller-Mcgrath D.E."/>
            <person name="Sieber C.M.K."/>
            <person name="Emerson J.B."/>
            <person name="Anantharaman K."/>
            <person name="Thomas B.C."/>
            <person name="Malmstrom R."/>
            <person name="Stieglmeier M."/>
            <person name="Klingl A."/>
            <person name="Woyke T."/>
            <person name="Ryan C.M."/>
            <person name="Banfield J.F."/>
        </authorList>
    </citation>
    <scope>NUCLEOTIDE SEQUENCE [LARGE SCALE GENOMIC DNA]</scope>
</reference>
<dbReference type="PANTHER" id="PTHR42837">
    <property type="entry name" value="REGULATOR OF SIGMA-E PROTEASE RSEP"/>
    <property type="match status" value="1"/>
</dbReference>
<evidence type="ECO:0000256" key="6">
    <source>
        <dbReference type="ARBA" id="ARBA00022801"/>
    </source>
</evidence>
<evidence type="ECO:0000256" key="2">
    <source>
        <dbReference type="ARBA" id="ARBA00004141"/>
    </source>
</evidence>
<evidence type="ECO:0000256" key="3">
    <source>
        <dbReference type="ARBA" id="ARBA00007931"/>
    </source>
</evidence>
<feature type="transmembrane region" description="Helical" evidence="11">
    <location>
        <begin position="385"/>
        <end position="403"/>
    </location>
</feature>
<dbReference type="Gene3D" id="2.30.42.10">
    <property type="match status" value="1"/>
</dbReference>
<evidence type="ECO:0000256" key="10">
    <source>
        <dbReference type="ARBA" id="ARBA00023136"/>
    </source>
</evidence>
<comment type="similarity">
    <text evidence="3">Belongs to the peptidase M50B family.</text>
</comment>
<sequence length="410" mass="44965">MLTILLFILILGILVVAHEFGHFITARMSGIKIFEFGFGFPPRAFGFYRDPTTKKLVWVWGSGKTKEQKQEQKSTLANTVGGEEREEEYPSTLWSINLLPLGGFVKIKGENGESIKDNDSFGCKKAWKRIVVLAAGVTMNIILAFVVLSIGFMIGLPTDLSGGVDSQAIIVEKASVVVEQVEENSPAKVAGIQFGDKILRIGESNMNWFDGDKILGEEINSQKLIDYVNLHSTEEASLIVERSGQNLVIKMTPEMIKNANTPKLGIALADAGVIRYPWYLAIYKGLLATFIGLLNIFIGFYYLLKNLILGQGLIFDVAGPVGIATIVGQSAKLGFSYLLNVVAMLSLSLAAINILPIPALDGGRIVFVILEKILKKPVPMKYEQLAHTIGFVLLMALVVVVTWRDVAKLF</sequence>
<evidence type="ECO:0000313" key="14">
    <source>
        <dbReference type="Proteomes" id="UP000229449"/>
    </source>
</evidence>
<dbReference type="SUPFAM" id="SSF50156">
    <property type="entry name" value="PDZ domain-like"/>
    <property type="match status" value="1"/>
</dbReference>
<feature type="transmembrane region" description="Helical" evidence="11">
    <location>
        <begin position="335"/>
        <end position="355"/>
    </location>
</feature>
<evidence type="ECO:0000256" key="4">
    <source>
        <dbReference type="ARBA" id="ARBA00022670"/>
    </source>
</evidence>
<evidence type="ECO:0000256" key="11">
    <source>
        <dbReference type="SAM" id="Phobius"/>
    </source>
</evidence>
<dbReference type="Proteomes" id="UP000229449">
    <property type="component" value="Unassembled WGS sequence"/>
</dbReference>
<dbReference type="EMBL" id="PFMA01000066">
    <property type="protein sequence ID" value="PIY93262.1"/>
    <property type="molecule type" value="Genomic_DNA"/>
</dbReference>
<proteinExistence type="inferred from homology"/>
<name>A0A2M7R9T8_9BACT</name>
<dbReference type="AlphaFoldDB" id="A0A2M7R9T8"/>
<keyword evidence="5 11" id="KW-0812">Transmembrane</keyword>
<dbReference type="CDD" id="cd06163">
    <property type="entry name" value="S2P-M50_PDZ_RseP-like"/>
    <property type="match status" value="1"/>
</dbReference>
<dbReference type="GO" id="GO:0004222">
    <property type="term" value="F:metalloendopeptidase activity"/>
    <property type="evidence" value="ECO:0007669"/>
    <property type="project" value="InterPro"/>
</dbReference>
<evidence type="ECO:0000256" key="9">
    <source>
        <dbReference type="ARBA" id="ARBA00023049"/>
    </source>
</evidence>
<feature type="transmembrane region" description="Helical" evidence="11">
    <location>
        <begin position="281"/>
        <end position="302"/>
    </location>
</feature>
<feature type="transmembrane region" description="Helical" evidence="11">
    <location>
        <begin position="308"/>
        <end position="328"/>
    </location>
</feature>